<evidence type="ECO:0000256" key="2">
    <source>
        <dbReference type="ARBA" id="ARBA00006792"/>
    </source>
</evidence>
<comment type="similarity">
    <text evidence="2 8">Belongs to the MICOS complex subunit Mic10 family.</text>
</comment>
<evidence type="ECO:0000256" key="8">
    <source>
        <dbReference type="RuleBase" id="RU363011"/>
    </source>
</evidence>
<feature type="compositionally biased region" description="Low complexity" evidence="9">
    <location>
        <begin position="64"/>
        <end position="76"/>
    </location>
</feature>
<protein>
    <recommendedName>
        <fullName evidence="8">MICOS complex subunit MIC10</fullName>
    </recommendedName>
</protein>
<keyword evidence="11" id="KW-1185">Reference proteome</keyword>
<feature type="region of interest" description="Disordered" evidence="9">
    <location>
        <begin position="1"/>
        <end position="78"/>
    </location>
</feature>
<dbReference type="Pfam" id="PF04418">
    <property type="entry name" value="DUF543"/>
    <property type="match status" value="1"/>
</dbReference>
<evidence type="ECO:0000256" key="1">
    <source>
        <dbReference type="ARBA" id="ARBA00002689"/>
    </source>
</evidence>
<comment type="function">
    <text evidence="1 8">Component of the MICOS complex, a large protein complex of the mitochondrial inner membrane that plays crucial roles in the maintenance of crista junctions, inner membrane architecture, and formation of contact sites to the outer membrane.</text>
</comment>
<evidence type="ECO:0000256" key="9">
    <source>
        <dbReference type="SAM" id="MobiDB-lite"/>
    </source>
</evidence>
<reference evidence="10 11" key="1">
    <citation type="submission" date="2016-04" db="EMBL/GenBank/DDBJ databases">
        <title>Evolutionary innovation and constraint leading to complex multicellularity in the Ascomycota.</title>
        <authorList>
            <person name="Cisse O."/>
            <person name="Nguyen A."/>
            <person name="Hewitt D.A."/>
            <person name="Jedd G."/>
            <person name="Stajich J.E."/>
        </authorList>
    </citation>
    <scope>NUCLEOTIDE SEQUENCE [LARGE SCALE GENOMIC DNA]</scope>
    <source>
        <strain evidence="10 11">DAH-3</strain>
    </source>
</reference>
<dbReference type="OrthoDB" id="1916310at2759"/>
<dbReference type="GO" id="GO:0061617">
    <property type="term" value="C:MICOS complex"/>
    <property type="evidence" value="ECO:0007669"/>
    <property type="project" value="UniProtKB-UniRule"/>
</dbReference>
<sequence length="125" mass="13677">MCTALHNSCPQDDSAPRSGSRSPTTLGGSPRRKVGSLSLKRHRQVGPRSRCRNRRLRRPLQTCLSPSSRSPPLTRPGRTWPAWIGLGFGLGQSYADCDRHFNPLLLPGTRIIRPNTPNSASAPSP</sequence>
<keyword evidence="5" id="KW-1133">Transmembrane helix</keyword>
<organism evidence="10 11">
    <name type="scientific">Neolecta irregularis (strain DAH-3)</name>
    <dbReference type="NCBI Taxonomy" id="1198029"/>
    <lineage>
        <taxon>Eukaryota</taxon>
        <taxon>Fungi</taxon>
        <taxon>Dikarya</taxon>
        <taxon>Ascomycota</taxon>
        <taxon>Taphrinomycotina</taxon>
        <taxon>Neolectales</taxon>
        <taxon>Neolectaceae</taxon>
        <taxon>Neolecta</taxon>
    </lineage>
</organism>
<evidence type="ECO:0000256" key="3">
    <source>
        <dbReference type="ARBA" id="ARBA00022692"/>
    </source>
</evidence>
<evidence type="ECO:0000256" key="6">
    <source>
        <dbReference type="ARBA" id="ARBA00023128"/>
    </source>
</evidence>
<keyword evidence="4 8" id="KW-0999">Mitochondrion inner membrane</keyword>
<keyword evidence="3" id="KW-0812">Transmembrane</keyword>
<dbReference type="InterPro" id="IPR007512">
    <property type="entry name" value="Mic10"/>
</dbReference>
<comment type="subcellular location">
    <subcellularLocation>
        <location evidence="8">Mitochondrion inner membrane</location>
        <topology evidence="8">Single-pass membrane protein</topology>
    </subcellularLocation>
</comment>
<accession>A0A1U7LQH5</accession>
<keyword evidence="7" id="KW-0472">Membrane</keyword>
<evidence type="ECO:0000313" key="11">
    <source>
        <dbReference type="Proteomes" id="UP000186594"/>
    </source>
</evidence>
<dbReference type="EMBL" id="LXFE01000571">
    <property type="protein sequence ID" value="OLL24915.1"/>
    <property type="molecule type" value="Genomic_DNA"/>
</dbReference>
<evidence type="ECO:0000313" key="10">
    <source>
        <dbReference type="EMBL" id="OLL24915.1"/>
    </source>
</evidence>
<comment type="subunit">
    <text evidence="8">Component of the mitochondrial contact site and cristae organizing system (MICOS) complex.</text>
</comment>
<feature type="compositionally biased region" description="Basic residues" evidence="9">
    <location>
        <begin position="30"/>
        <end position="58"/>
    </location>
</feature>
<dbReference type="Proteomes" id="UP000186594">
    <property type="component" value="Unassembled WGS sequence"/>
</dbReference>
<gene>
    <name evidence="10" type="ORF">NEOLI_002798</name>
</gene>
<dbReference type="AlphaFoldDB" id="A0A1U7LQH5"/>
<keyword evidence="6 8" id="KW-0496">Mitochondrion</keyword>
<evidence type="ECO:0000256" key="7">
    <source>
        <dbReference type="ARBA" id="ARBA00023136"/>
    </source>
</evidence>
<proteinExistence type="inferred from homology"/>
<name>A0A1U7LQH5_NEOID</name>
<evidence type="ECO:0000256" key="5">
    <source>
        <dbReference type="ARBA" id="ARBA00022989"/>
    </source>
</evidence>
<evidence type="ECO:0000256" key="4">
    <source>
        <dbReference type="ARBA" id="ARBA00022792"/>
    </source>
</evidence>
<feature type="compositionally biased region" description="Polar residues" evidence="9">
    <location>
        <begin position="1"/>
        <end position="27"/>
    </location>
</feature>
<comment type="caution">
    <text evidence="10">The sequence shown here is derived from an EMBL/GenBank/DDBJ whole genome shotgun (WGS) entry which is preliminary data.</text>
</comment>